<keyword evidence="3" id="KW-1185">Reference proteome</keyword>
<feature type="transmembrane region" description="Helical" evidence="1">
    <location>
        <begin position="228"/>
        <end position="246"/>
    </location>
</feature>
<feature type="transmembrane region" description="Helical" evidence="1">
    <location>
        <begin position="73"/>
        <end position="92"/>
    </location>
</feature>
<keyword evidence="1" id="KW-0472">Membrane</keyword>
<comment type="caution">
    <text evidence="2">The sequence shown here is derived from an EMBL/GenBank/DDBJ whole genome shotgun (WGS) entry which is preliminary data.</text>
</comment>
<keyword evidence="1" id="KW-0812">Transmembrane</keyword>
<gene>
    <name evidence="2" type="ORF">RJ640_005257</name>
</gene>
<evidence type="ECO:0000256" key="1">
    <source>
        <dbReference type="SAM" id="Phobius"/>
    </source>
</evidence>
<dbReference type="AlphaFoldDB" id="A0AA88R5Y4"/>
<dbReference type="EMBL" id="JAVXUO010002629">
    <property type="protein sequence ID" value="KAK2970900.1"/>
    <property type="molecule type" value="Genomic_DNA"/>
</dbReference>
<sequence>MPGPGPHMMYALTAGQALMSVSNGRFSPHHCVAYAVNAFFGPDLGSFSEWLTSTFGLGRALGSAVEDYIHHPFYYVLILGFPLSILYSWASGFVLRKGLLDSISGVPLTRRQCFFLVSAGSLSHFFLDHLFEENGHSSMYTWILSTGWWINRAPVNPDAVIVVGFLCICLIIGFIYINRVKSLKSLRKQSHQSMRLIITVASLYCLWCASQIYLVNPRRPAVGEEADLGVLVFLGTYFFLPHWLCIMSMNTRDFLDTTEQLPL</sequence>
<evidence type="ECO:0000313" key="2">
    <source>
        <dbReference type="EMBL" id="KAK2970900.1"/>
    </source>
</evidence>
<evidence type="ECO:0000313" key="3">
    <source>
        <dbReference type="Proteomes" id="UP001187471"/>
    </source>
</evidence>
<feature type="transmembrane region" description="Helical" evidence="1">
    <location>
        <begin position="159"/>
        <end position="177"/>
    </location>
</feature>
<proteinExistence type="predicted"/>
<protein>
    <submittedName>
        <fullName evidence="2">Uncharacterized protein</fullName>
    </submittedName>
</protein>
<keyword evidence="1" id="KW-1133">Transmembrane helix</keyword>
<feature type="transmembrane region" description="Helical" evidence="1">
    <location>
        <begin position="197"/>
        <end position="216"/>
    </location>
</feature>
<dbReference type="PANTHER" id="PTHR38543">
    <property type="entry name" value="OS04G0465800 PROTEIN"/>
    <property type="match status" value="1"/>
</dbReference>
<dbReference type="Proteomes" id="UP001187471">
    <property type="component" value="Unassembled WGS sequence"/>
</dbReference>
<reference evidence="2" key="1">
    <citation type="submission" date="2022-12" db="EMBL/GenBank/DDBJ databases">
        <title>Draft genome assemblies for two species of Escallonia (Escalloniales).</title>
        <authorList>
            <person name="Chanderbali A."/>
            <person name="Dervinis C."/>
            <person name="Anghel I."/>
            <person name="Soltis D."/>
            <person name="Soltis P."/>
            <person name="Zapata F."/>
        </authorList>
    </citation>
    <scope>NUCLEOTIDE SEQUENCE</scope>
    <source>
        <strain evidence="2">UCBG92.1500</strain>
        <tissue evidence="2">Leaf</tissue>
    </source>
</reference>
<organism evidence="2 3">
    <name type="scientific">Escallonia rubra</name>
    <dbReference type="NCBI Taxonomy" id="112253"/>
    <lineage>
        <taxon>Eukaryota</taxon>
        <taxon>Viridiplantae</taxon>
        <taxon>Streptophyta</taxon>
        <taxon>Embryophyta</taxon>
        <taxon>Tracheophyta</taxon>
        <taxon>Spermatophyta</taxon>
        <taxon>Magnoliopsida</taxon>
        <taxon>eudicotyledons</taxon>
        <taxon>Gunneridae</taxon>
        <taxon>Pentapetalae</taxon>
        <taxon>asterids</taxon>
        <taxon>campanulids</taxon>
        <taxon>Escalloniales</taxon>
        <taxon>Escalloniaceae</taxon>
        <taxon>Escallonia</taxon>
    </lineage>
</organism>
<accession>A0AA88R5Y4</accession>
<dbReference type="PANTHER" id="PTHR38543:SF1">
    <property type="entry name" value="OS04G0465800 PROTEIN"/>
    <property type="match status" value="1"/>
</dbReference>
<name>A0AA88R5Y4_9ASTE</name>